<accession>A0ACB6RDL1</accession>
<proteinExistence type="predicted"/>
<dbReference type="EMBL" id="MU003493">
    <property type="protein sequence ID" value="KAF2476815.1"/>
    <property type="molecule type" value="Genomic_DNA"/>
</dbReference>
<name>A0ACB6RDL1_9PLEO</name>
<sequence length="250" mass="28064">MISFLPQYVTVGAAGFIKTLIYTPHADKKIHLSGAAPKKYPYSSKTNMKHSRNYQDFTLFRTPTCASIYRHHFALCLGFVTFPYLGPSTSRKLYMFRDMAPYNSFQKQVEADTPSKMHMIIQIIDYHSTVAYILLAQVHTSGTPGPTSKLIRDLAKEGVDDVPCSVTNSEINRRLSFQVLSNAALYIQNVVTLEIYVNKNPITTALGPGQITKILPPSCVVPSETESNLLYPVLGLLFELRNIPQQVKWT</sequence>
<dbReference type="Proteomes" id="UP000799755">
    <property type="component" value="Unassembled WGS sequence"/>
</dbReference>
<evidence type="ECO:0000313" key="1">
    <source>
        <dbReference type="EMBL" id="KAF2476815.1"/>
    </source>
</evidence>
<keyword evidence="2" id="KW-1185">Reference proteome</keyword>
<gene>
    <name evidence="1" type="ORF">BDR25DRAFT_348740</name>
</gene>
<organism evidence="1 2">
    <name type="scientific">Lindgomyces ingoldianus</name>
    <dbReference type="NCBI Taxonomy" id="673940"/>
    <lineage>
        <taxon>Eukaryota</taxon>
        <taxon>Fungi</taxon>
        <taxon>Dikarya</taxon>
        <taxon>Ascomycota</taxon>
        <taxon>Pezizomycotina</taxon>
        <taxon>Dothideomycetes</taxon>
        <taxon>Pleosporomycetidae</taxon>
        <taxon>Pleosporales</taxon>
        <taxon>Lindgomycetaceae</taxon>
        <taxon>Lindgomyces</taxon>
    </lineage>
</organism>
<comment type="caution">
    <text evidence="1">The sequence shown here is derived from an EMBL/GenBank/DDBJ whole genome shotgun (WGS) entry which is preliminary data.</text>
</comment>
<protein>
    <submittedName>
        <fullName evidence="1">Uncharacterized protein</fullName>
    </submittedName>
</protein>
<reference evidence="1" key="1">
    <citation type="journal article" date="2020" name="Stud. Mycol.">
        <title>101 Dothideomycetes genomes: a test case for predicting lifestyles and emergence of pathogens.</title>
        <authorList>
            <person name="Haridas S."/>
            <person name="Albert R."/>
            <person name="Binder M."/>
            <person name="Bloem J."/>
            <person name="Labutti K."/>
            <person name="Salamov A."/>
            <person name="Andreopoulos B."/>
            <person name="Baker S."/>
            <person name="Barry K."/>
            <person name="Bills G."/>
            <person name="Bluhm B."/>
            <person name="Cannon C."/>
            <person name="Castanera R."/>
            <person name="Culley D."/>
            <person name="Daum C."/>
            <person name="Ezra D."/>
            <person name="Gonzalez J."/>
            <person name="Henrissat B."/>
            <person name="Kuo A."/>
            <person name="Liang C."/>
            <person name="Lipzen A."/>
            <person name="Lutzoni F."/>
            <person name="Magnuson J."/>
            <person name="Mondo S."/>
            <person name="Nolan M."/>
            <person name="Ohm R."/>
            <person name="Pangilinan J."/>
            <person name="Park H.-J."/>
            <person name="Ramirez L."/>
            <person name="Alfaro M."/>
            <person name="Sun H."/>
            <person name="Tritt A."/>
            <person name="Yoshinaga Y."/>
            <person name="Zwiers L.-H."/>
            <person name="Turgeon B."/>
            <person name="Goodwin S."/>
            <person name="Spatafora J."/>
            <person name="Crous P."/>
            <person name="Grigoriev I."/>
        </authorList>
    </citation>
    <scope>NUCLEOTIDE SEQUENCE</scope>
    <source>
        <strain evidence="1">ATCC 200398</strain>
    </source>
</reference>
<evidence type="ECO:0000313" key="2">
    <source>
        <dbReference type="Proteomes" id="UP000799755"/>
    </source>
</evidence>